<evidence type="ECO:0000313" key="1">
    <source>
        <dbReference type="EMBL" id="GIX89023.1"/>
    </source>
</evidence>
<evidence type="ECO:0000313" key="2">
    <source>
        <dbReference type="Proteomes" id="UP001054837"/>
    </source>
</evidence>
<dbReference type="AlphaFoldDB" id="A0AAV4NWB7"/>
<keyword evidence="2" id="KW-1185">Reference proteome</keyword>
<gene>
    <name evidence="1" type="ORF">CDAR_499281</name>
</gene>
<organism evidence="1 2">
    <name type="scientific">Caerostris darwini</name>
    <dbReference type="NCBI Taxonomy" id="1538125"/>
    <lineage>
        <taxon>Eukaryota</taxon>
        <taxon>Metazoa</taxon>
        <taxon>Ecdysozoa</taxon>
        <taxon>Arthropoda</taxon>
        <taxon>Chelicerata</taxon>
        <taxon>Arachnida</taxon>
        <taxon>Araneae</taxon>
        <taxon>Araneomorphae</taxon>
        <taxon>Entelegynae</taxon>
        <taxon>Araneoidea</taxon>
        <taxon>Araneidae</taxon>
        <taxon>Caerostris</taxon>
    </lineage>
</organism>
<dbReference type="Proteomes" id="UP001054837">
    <property type="component" value="Unassembled WGS sequence"/>
</dbReference>
<sequence>MRIVWPEGEVKKYKAPDFAVDKALQTAYKGVEYRKVNCNCKKCFLGNRLFMNSPPRMNLSPGVRNSGVTCPLPNSNARTGIFTDRLVLLSLHPPFSLQTIVSALYPAG</sequence>
<name>A0AAV4NWB7_9ARAC</name>
<protein>
    <submittedName>
        <fullName evidence="1">Uncharacterized protein</fullName>
    </submittedName>
</protein>
<comment type="caution">
    <text evidence="1">The sequence shown here is derived from an EMBL/GenBank/DDBJ whole genome shotgun (WGS) entry which is preliminary data.</text>
</comment>
<accession>A0AAV4NWB7</accession>
<reference evidence="1 2" key="1">
    <citation type="submission" date="2021-06" db="EMBL/GenBank/DDBJ databases">
        <title>Caerostris darwini draft genome.</title>
        <authorList>
            <person name="Kono N."/>
            <person name="Arakawa K."/>
        </authorList>
    </citation>
    <scope>NUCLEOTIDE SEQUENCE [LARGE SCALE GENOMIC DNA]</scope>
</reference>
<dbReference type="EMBL" id="BPLQ01002127">
    <property type="protein sequence ID" value="GIX89023.1"/>
    <property type="molecule type" value="Genomic_DNA"/>
</dbReference>
<proteinExistence type="predicted"/>